<organism evidence="1 2">
    <name type="scientific">Potamilus streckersoni</name>
    <dbReference type="NCBI Taxonomy" id="2493646"/>
    <lineage>
        <taxon>Eukaryota</taxon>
        <taxon>Metazoa</taxon>
        <taxon>Spiralia</taxon>
        <taxon>Lophotrochozoa</taxon>
        <taxon>Mollusca</taxon>
        <taxon>Bivalvia</taxon>
        <taxon>Autobranchia</taxon>
        <taxon>Heteroconchia</taxon>
        <taxon>Palaeoheterodonta</taxon>
        <taxon>Unionida</taxon>
        <taxon>Unionoidea</taxon>
        <taxon>Unionidae</taxon>
        <taxon>Ambleminae</taxon>
        <taxon>Lampsilini</taxon>
        <taxon>Potamilus</taxon>
    </lineage>
</organism>
<evidence type="ECO:0000313" key="2">
    <source>
        <dbReference type="Proteomes" id="UP001195483"/>
    </source>
</evidence>
<keyword evidence="2" id="KW-1185">Reference proteome</keyword>
<reference evidence="1" key="2">
    <citation type="journal article" date="2021" name="Genome Biol. Evol.">
        <title>Developing a high-quality reference genome for a parasitic bivalve with doubly uniparental inheritance (Bivalvia: Unionida).</title>
        <authorList>
            <person name="Smith C.H."/>
        </authorList>
    </citation>
    <scope>NUCLEOTIDE SEQUENCE</scope>
    <source>
        <strain evidence="1">CHS0354</strain>
        <tissue evidence="1">Mantle</tissue>
    </source>
</reference>
<name>A0AAE0WC85_9BIVA</name>
<proteinExistence type="predicted"/>
<gene>
    <name evidence="1" type="ORF">CHS0354_032348</name>
</gene>
<reference evidence="1" key="3">
    <citation type="submission" date="2023-05" db="EMBL/GenBank/DDBJ databases">
        <authorList>
            <person name="Smith C.H."/>
        </authorList>
    </citation>
    <scope>NUCLEOTIDE SEQUENCE</scope>
    <source>
        <strain evidence="1">CHS0354</strain>
        <tissue evidence="1">Mantle</tissue>
    </source>
</reference>
<dbReference type="EMBL" id="JAEAOA010001913">
    <property type="protein sequence ID" value="KAK3610003.1"/>
    <property type="molecule type" value="Genomic_DNA"/>
</dbReference>
<dbReference type="Proteomes" id="UP001195483">
    <property type="component" value="Unassembled WGS sequence"/>
</dbReference>
<sequence>MFKYFPLLIKIKRQRNSVFMITPETPTPSATGSATTVEENFATGSETRSSLSEIGGIKE</sequence>
<protein>
    <submittedName>
        <fullName evidence="1">Uncharacterized protein</fullName>
    </submittedName>
</protein>
<evidence type="ECO:0000313" key="1">
    <source>
        <dbReference type="EMBL" id="KAK3610003.1"/>
    </source>
</evidence>
<dbReference type="AlphaFoldDB" id="A0AAE0WC85"/>
<reference evidence="1" key="1">
    <citation type="journal article" date="2021" name="Genome Biol. Evol.">
        <title>A High-Quality Reference Genome for a Parasitic Bivalve with Doubly Uniparental Inheritance (Bivalvia: Unionida).</title>
        <authorList>
            <person name="Smith C.H."/>
        </authorList>
    </citation>
    <scope>NUCLEOTIDE SEQUENCE</scope>
    <source>
        <strain evidence="1">CHS0354</strain>
    </source>
</reference>
<accession>A0AAE0WC85</accession>
<comment type="caution">
    <text evidence="1">The sequence shown here is derived from an EMBL/GenBank/DDBJ whole genome shotgun (WGS) entry which is preliminary data.</text>
</comment>